<comment type="subcellular location">
    <subcellularLocation>
        <location evidence="1">Cell membrane</location>
        <topology evidence="1">Multi-pass membrane protein</topology>
    </subcellularLocation>
</comment>
<evidence type="ECO:0000259" key="11">
    <source>
        <dbReference type="PROSITE" id="PS51380"/>
    </source>
</evidence>
<evidence type="ECO:0000256" key="8">
    <source>
        <dbReference type="ARBA" id="ARBA00023136"/>
    </source>
</evidence>
<keyword evidence="5" id="KW-0592">Phosphate transport</keyword>
<dbReference type="CDD" id="cd14476">
    <property type="entry name" value="SPX_PHO1_like"/>
    <property type="match status" value="1"/>
</dbReference>
<evidence type="ECO:0000313" key="14">
    <source>
        <dbReference type="Proteomes" id="UP001633002"/>
    </source>
</evidence>
<feature type="transmembrane region" description="Helical" evidence="10">
    <location>
        <begin position="594"/>
        <end position="613"/>
    </location>
</feature>
<dbReference type="EMBL" id="JBJQOH010000001">
    <property type="protein sequence ID" value="KAL3700359.1"/>
    <property type="molecule type" value="Genomic_DNA"/>
</dbReference>
<evidence type="ECO:0000256" key="4">
    <source>
        <dbReference type="ARBA" id="ARBA00022475"/>
    </source>
</evidence>
<feature type="transmembrane region" description="Helical" evidence="10">
    <location>
        <begin position="415"/>
        <end position="433"/>
    </location>
</feature>
<proteinExistence type="inferred from homology"/>
<dbReference type="GO" id="GO:0005886">
    <property type="term" value="C:plasma membrane"/>
    <property type="evidence" value="ECO:0007669"/>
    <property type="project" value="UniProtKB-SubCell"/>
</dbReference>
<dbReference type="AlphaFoldDB" id="A0ABD3IB76"/>
<keyword evidence="7 10" id="KW-1133">Transmembrane helix</keyword>
<keyword evidence="8 10" id="KW-0472">Membrane</keyword>
<gene>
    <name evidence="13" type="ORF">R1sor_018381</name>
</gene>
<evidence type="ECO:0000256" key="6">
    <source>
        <dbReference type="ARBA" id="ARBA00022692"/>
    </source>
</evidence>
<evidence type="ECO:0000256" key="7">
    <source>
        <dbReference type="ARBA" id="ARBA00022989"/>
    </source>
</evidence>
<dbReference type="InterPro" id="IPR004331">
    <property type="entry name" value="SPX_dom"/>
</dbReference>
<evidence type="ECO:0000256" key="10">
    <source>
        <dbReference type="SAM" id="Phobius"/>
    </source>
</evidence>
<feature type="transmembrane region" description="Helical" evidence="10">
    <location>
        <begin position="366"/>
        <end position="385"/>
    </location>
</feature>
<evidence type="ECO:0000256" key="3">
    <source>
        <dbReference type="ARBA" id="ARBA00022448"/>
    </source>
</evidence>
<keyword evidence="6 10" id="KW-0812">Transmembrane</keyword>
<keyword evidence="3" id="KW-0813">Transport</keyword>
<dbReference type="Pfam" id="PF03124">
    <property type="entry name" value="EXS"/>
    <property type="match status" value="1"/>
</dbReference>
<evidence type="ECO:0008006" key="15">
    <source>
        <dbReference type="Google" id="ProtNLM"/>
    </source>
</evidence>
<evidence type="ECO:0000256" key="9">
    <source>
        <dbReference type="ARBA" id="ARBA00043939"/>
    </source>
</evidence>
<comment type="caution">
    <text evidence="13">The sequence shown here is derived from an EMBL/GenBank/DDBJ whole genome shotgun (WGS) entry which is preliminary data.</text>
</comment>
<name>A0ABD3IB76_9MARC</name>
<dbReference type="Proteomes" id="UP001633002">
    <property type="component" value="Unassembled WGS sequence"/>
</dbReference>
<reference evidence="13 14" key="1">
    <citation type="submission" date="2024-09" db="EMBL/GenBank/DDBJ databases">
        <title>Chromosome-scale assembly of Riccia sorocarpa.</title>
        <authorList>
            <person name="Paukszto L."/>
        </authorList>
    </citation>
    <scope>NUCLEOTIDE SEQUENCE [LARGE SCALE GENOMIC DNA]</scope>
    <source>
        <strain evidence="13">LP-2024</strain>
        <tissue evidence="13">Aerial parts of the thallus</tissue>
    </source>
</reference>
<dbReference type="PANTHER" id="PTHR10783">
    <property type="entry name" value="XENOTROPIC AND POLYTROPIC RETROVIRUS RECEPTOR 1-RELATED"/>
    <property type="match status" value="1"/>
</dbReference>
<feature type="domain" description="EXS" evidence="11">
    <location>
        <begin position="531"/>
        <end position="725"/>
    </location>
</feature>
<feature type="transmembrane region" description="Helical" evidence="10">
    <location>
        <begin position="445"/>
        <end position="465"/>
    </location>
</feature>
<comment type="function">
    <text evidence="9">May transport inorganic phosphate (Pi).</text>
</comment>
<comment type="similarity">
    <text evidence="2">Belongs to the SYG1 (TC 2.A.94) family.</text>
</comment>
<sequence>MVKFQKQLAGQIVPEWKEGYCDYKRLKKDVKRIKEWMEIDRMHMDDNNNTGPAAVKPLELIDRSKSFARPLVSISDKLVNNSRFFWVEKLDNITVHYRQLRQTIDKETVQETEIYETKLSHSSFIPMELGMQFFGKLDAELNRVNGFFKLKEEEYTLRAHTLQLQMATLLDLRKSVSRARQDAAKVSHVSSHGDEMKSAEIMLDIWSLQSAQEVAMSKKQVQNAEKLLRSAFADFYRGLGLLKNYCTINIMAFSKILKKYDKVTGWNASPTYMRAVETSYFATSRKVVKLMDGVENIFTLHLTKKNHRETMIYLRPQQDTTKRLASYFQGIFTGCSAAFLSVLLLKLTFPSSIPSSVDANSQDTDALFYVSSSVGLVLLHLYMYAWNVYLWRGARINYTLIFEWAPGTELQYQQVLLLCTGLTSLWMLTLIVVKLCSTLPYANLAPFFVLLVMFLIVVIPFNICYRATRVVFLRSTVRIIGAPFCKVKLADNFLADQLTSQVTALKHIPFLTCYYFGGRFFKIPAEQVCTTDCPGFRYFQVLFAVLPSWWRLMQCARRWRDEGDIQQLLNAGKYLSALVAAAVRVTYGHYESRVWLILYVTSSLTSSIFGVYWDIIRDWGLMQYKSVNPWLRDQLILEQKRVYYLSMVANIVLRMAWLLALVSEGTSGISRSTMDLAVAALEVFRRGHWNFYRLEHEHLHKFGDYTALRKMPLTAHNFSLPLSKS</sequence>
<organism evidence="13 14">
    <name type="scientific">Riccia sorocarpa</name>
    <dbReference type="NCBI Taxonomy" id="122646"/>
    <lineage>
        <taxon>Eukaryota</taxon>
        <taxon>Viridiplantae</taxon>
        <taxon>Streptophyta</taxon>
        <taxon>Embryophyta</taxon>
        <taxon>Marchantiophyta</taxon>
        <taxon>Marchantiopsida</taxon>
        <taxon>Marchantiidae</taxon>
        <taxon>Marchantiales</taxon>
        <taxon>Ricciaceae</taxon>
        <taxon>Riccia</taxon>
    </lineage>
</organism>
<dbReference type="PANTHER" id="PTHR10783:SF103">
    <property type="entry name" value="SOLUTE CARRIER FAMILY 53 MEMBER 1"/>
    <property type="match status" value="1"/>
</dbReference>
<feature type="domain" description="SPX" evidence="12">
    <location>
        <begin position="2"/>
        <end position="274"/>
    </location>
</feature>
<protein>
    <recommendedName>
        <fullName evidence="15">Phosphate transporter PHO1</fullName>
    </recommendedName>
</protein>
<evidence type="ECO:0000256" key="5">
    <source>
        <dbReference type="ARBA" id="ARBA00022592"/>
    </source>
</evidence>
<accession>A0ABD3IB76</accession>
<dbReference type="InterPro" id="IPR034092">
    <property type="entry name" value="PHO1_SPX"/>
</dbReference>
<evidence type="ECO:0000259" key="12">
    <source>
        <dbReference type="PROSITE" id="PS51382"/>
    </source>
</evidence>
<dbReference type="Pfam" id="PF03105">
    <property type="entry name" value="SPX"/>
    <property type="match status" value="2"/>
</dbReference>
<dbReference type="PROSITE" id="PS51382">
    <property type="entry name" value="SPX"/>
    <property type="match status" value="1"/>
</dbReference>
<evidence type="ECO:0000256" key="2">
    <source>
        <dbReference type="ARBA" id="ARBA00009665"/>
    </source>
</evidence>
<feature type="transmembrane region" description="Helical" evidence="10">
    <location>
        <begin position="324"/>
        <end position="346"/>
    </location>
</feature>
<dbReference type="InterPro" id="IPR004342">
    <property type="entry name" value="EXS_C"/>
</dbReference>
<keyword evidence="4" id="KW-1003">Cell membrane</keyword>
<evidence type="ECO:0000313" key="13">
    <source>
        <dbReference type="EMBL" id="KAL3700359.1"/>
    </source>
</evidence>
<keyword evidence="14" id="KW-1185">Reference proteome</keyword>
<dbReference type="PROSITE" id="PS51380">
    <property type="entry name" value="EXS"/>
    <property type="match status" value="1"/>
</dbReference>
<evidence type="ECO:0000256" key="1">
    <source>
        <dbReference type="ARBA" id="ARBA00004651"/>
    </source>
</evidence>
<dbReference type="GO" id="GO:0006817">
    <property type="term" value="P:phosphate ion transport"/>
    <property type="evidence" value="ECO:0007669"/>
    <property type="project" value="UniProtKB-KW"/>
</dbReference>